<dbReference type="OrthoDB" id="9780884at2"/>
<sequence length="392" mass="43289">MSNMTSFLKFLTVFTTILGSAYIYTGIRLVEGLSLSGLSVYLFWGAIIVLILIIPVSYFLSQVTASEWVQSFFSYFAFTGLGFFTILFSLVILKDLATLLFRLTQLSLWFTLPQVGEGTYFKFSISLGLIGVAILLTLYGFYQTHQKLKTVLVKIHIKDLHADLEGFTIVQISDVHIGPTIKGKFLNRVVARINHLDPDFVAITGDLVDGPASRLKQHLLPLGDLKSKYGTFYITGNHEYYSGVHAWISEIKKLGIQVLINENKVLHHQGATVTVAGVTDLKAGSIVREHATNPLQAIQGGENSDFKILLAHQPNSIFEAAGLGYDLQLSGHTHGGQYFPGNILIYLAQKFVAGLHTYKDMLIYVSRGTGYWGPPLRIGAPSEITKLVLSKA</sequence>
<keyword evidence="8" id="KW-1185">Reference proteome</keyword>
<evidence type="ECO:0000313" key="7">
    <source>
        <dbReference type="EMBL" id="TGL61318.1"/>
    </source>
</evidence>
<dbReference type="SUPFAM" id="SSF56300">
    <property type="entry name" value="Metallo-dependent phosphatases"/>
    <property type="match status" value="1"/>
</dbReference>
<comment type="caution">
    <text evidence="7">The sequence shown here is derived from an EMBL/GenBank/DDBJ whole genome shotgun (WGS) entry which is preliminary data.</text>
</comment>
<dbReference type="Pfam" id="PF00149">
    <property type="entry name" value="Metallophos"/>
    <property type="match status" value="1"/>
</dbReference>
<comment type="similarity">
    <text evidence="4">Belongs to the metallophosphoesterase superfamily.</text>
</comment>
<dbReference type="EMBL" id="RQGD01000020">
    <property type="protein sequence ID" value="TGL61318.1"/>
    <property type="molecule type" value="Genomic_DNA"/>
</dbReference>
<evidence type="ECO:0000256" key="1">
    <source>
        <dbReference type="ARBA" id="ARBA00001968"/>
    </source>
</evidence>
<dbReference type="GO" id="GO:0008758">
    <property type="term" value="F:UDP-2,3-diacylglucosamine hydrolase activity"/>
    <property type="evidence" value="ECO:0007669"/>
    <property type="project" value="TreeGrafter"/>
</dbReference>
<dbReference type="InterPro" id="IPR051158">
    <property type="entry name" value="Metallophosphoesterase_sf"/>
</dbReference>
<dbReference type="InterPro" id="IPR004843">
    <property type="entry name" value="Calcineurin-like_PHP"/>
</dbReference>
<reference evidence="7" key="1">
    <citation type="journal article" date="2019" name="PLoS Negl. Trop. Dis.">
        <title>Revisiting the worldwide diversity of Leptospira species in the environment.</title>
        <authorList>
            <person name="Vincent A.T."/>
            <person name="Schiettekatte O."/>
            <person name="Bourhy P."/>
            <person name="Veyrier F.J."/>
            <person name="Picardeau M."/>
        </authorList>
    </citation>
    <scope>NUCLEOTIDE SEQUENCE [LARGE SCALE GENOMIC DNA]</scope>
    <source>
        <strain evidence="7">201702476</strain>
    </source>
</reference>
<evidence type="ECO:0000313" key="8">
    <source>
        <dbReference type="Proteomes" id="UP000297693"/>
    </source>
</evidence>
<gene>
    <name evidence="7" type="ORF">EHQ58_05255</name>
</gene>
<evidence type="ECO:0000256" key="3">
    <source>
        <dbReference type="ARBA" id="ARBA00022801"/>
    </source>
</evidence>
<feature type="transmembrane region" description="Helical" evidence="5">
    <location>
        <begin position="7"/>
        <end position="27"/>
    </location>
</feature>
<keyword evidence="5" id="KW-0812">Transmembrane</keyword>
<feature type="transmembrane region" description="Helical" evidence="5">
    <location>
        <begin position="120"/>
        <end position="142"/>
    </location>
</feature>
<dbReference type="CDD" id="cd07385">
    <property type="entry name" value="MPP_YkuE_C"/>
    <property type="match status" value="1"/>
</dbReference>
<feature type="transmembrane region" description="Helical" evidence="5">
    <location>
        <begin position="39"/>
        <end position="60"/>
    </location>
</feature>
<protein>
    <submittedName>
        <fullName evidence="7">Metallophosphoesterase</fullName>
    </submittedName>
</protein>
<evidence type="ECO:0000259" key="6">
    <source>
        <dbReference type="Pfam" id="PF00149"/>
    </source>
</evidence>
<dbReference type="GO" id="GO:0016020">
    <property type="term" value="C:membrane"/>
    <property type="evidence" value="ECO:0007669"/>
    <property type="project" value="GOC"/>
</dbReference>
<evidence type="ECO:0000256" key="4">
    <source>
        <dbReference type="ARBA" id="ARBA00061089"/>
    </source>
</evidence>
<dbReference type="AlphaFoldDB" id="A0A4R9K9C6"/>
<dbReference type="Gene3D" id="3.60.21.10">
    <property type="match status" value="1"/>
</dbReference>
<keyword evidence="2" id="KW-0479">Metal-binding</keyword>
<evidence type="ECO:0000256" key="2">
    <source>
        <dbReference type="ARBA" id="ARBA00022723"/>
    </source>
</evidence>
<dbReference type="Proteomes" id="UP000297693">
    <property type="component" value="Unassembled WGS sequence"/>
</dbReference>
<keyword evidence="3" id="KW-0378">Hydrolase</keyword>
<keyword evidence="5" id="KW-0472">Membrane</keyword>
<proteinExistence type="inferred from homology"/>
<organism evidence="7 8">
    <name type="scientific">Leptospira ognonensis</name>
    <dbReference type="NCBI Taxonomy" id="2484945"/>
    <lineage>
        <taxon>Bacteria</taxon>
        <taxon>Pseudomonadati</taxon>
        <taxon>Spirochaetota</taxon>
        <taxon>Spirochaetia</taxon>
        <taxon>Leptospirales</taxon>
        <taxon>Leptospiraceae</taxon>
        <taxon>Leptospira</taxon>
    </lineage>
</organism>
<comment type="cofactor">
    <cofactor evidence="1">
        <name>a divalent metal cation</name>
        <dbReference type="ChEBI" id="CHEBI:60240"/>
    </cofactor>
</comment>
<name>A0A4R9K9C6_9LEPT</name>
<dbReference type="GO" id="GO:0046872">
    <property type="term" value="F:metal ion binding"/>
    <property type="evidence" value="ECO:0007669"/>
    <property type="project" value="UniProtKB-KW"/>
</dbReference>
<dbReference type="InterPro" id="IPR029052">
    <property type="entry name" value="Metallo-depent_PP-like"/>
</dbReference>
<feature type="domain" description="Calcineurin-like phosphoesterase" evidence="6">
    <location>
        <begin position="168"/>
        <end position="335"/>
    </location>
</feature>
<evidence type="ECO:0000256" key="5">
    <source>
        <dbReference type="SAM" id="Phobius"/>
    </source>
</evidence>
<dbReference type="FunFam" id="3.60.21.10:FF:000028">
    <property type="entry name" value="Putative metallophosphoesterase"/>
    <property type="match status" value="1"/>
</dbReference>
<dbReference type="PANTHER" id="PTHR31302:SF31">
    <property type="entry name" value="PHOSPHODIESTERASE YAEI"/>
    <property type="match status" value="1"/>
</dbReference>
<dbReference type="GO" id="GO:0009245">
    <property type="term" value="P:lipid A biosynthetic process"/>
    <property type="evidence" value="ECO:0007669"/>
    <property type="project" value="TreeGrafter"/>
</dbReference>
<keyword evidence="5" id="KW-1133">Transmembrane helix</keyword>
<feature type="transmembrane region" description="Helical" evidence="5">
    <location>
        <begin position="72"/>
        <end position="93"/>
    </location>
</feature>
<accession>A0A4R9K9C6</accession>
<dbReference type="PANTHER" id="PTHR31302">
    <property type="entry name" value="TRANSMEMBRANE PROTEIN WITH METALLOPHOSPHOESTERASE DOMAIN-RELATED"/>
    <property type="match status" value="1"/>
</dbReference>